<dbReference type="EMBL" id="RCMV01000478">
    <property type="protein sequence ID" value="KAG3216524.1"/>
    <property type="molecule type" value="Genomic_DNA"/>
</dbReference>
<dbReference type="EMBL" id="RCMI01000460">
    <property type="protein sequence ID" value="KAG2909851.1"/>
    <property type="molecule type" value="Genomic_DNA"/>
</dbReference>
<keyword evidence="5" id="KW-1185">Reference proteome</keyword>
<dbReference type="VEuPathDB" id="FungiDB:PC110_g13096"/>
<dbReference type="OrthoDB" id="105867at2759"/>
<evidence type="ECO:0000313" key="3">
    <source>
        <dbReference type="EMBL" id="KAG3216524.1"/>
    </source>
</evidence>
<sequence length="67" mass="7738">MKDITDEDILSKGEEHCVTMTSDYLANSSALFPRQLKMDITVKDVPYQVAQYFRLFVFERIIAGNSF</sequence>
<reference evidence="1" key="2">
    <citation type="submission" date="2018-10" db="EMBL/GenBank/DDBJ databases">
        <title>Effector identification in a new, highly contiguous assembly of the strawberry crown rot pathogen Phytophthora cactorum.</title>
        <authorList>
            <person name="Armitage A.D."/>
            <person name="Nellist C.F."/>
            <person name="Bates H."/>
            <person name="Vickerstaff R.J."/>
            <person name="Harrison R.J."/>
        </authorList>
    </citation>
    <scope>NUCLEOTIDE SEQUENCE</scope>
    <source>
        <strain evidence="1">4032</strain>
        <strain evidence="2">4040</strain>
        <strain evidence="3">P421</strain>
    </source>
</reference>
<evidence type="ECO:0000313" key="5">
    <source>
        <dbReference type="Proteomes" id="UP000251314"/>
    </source>
</evidence>
<proteinExistence type="predicted"/>
<dbReference type="Proteomes" id="UP000251314">
    <property type="component" value="Unassembled WGS sequence"/>
</dbReference>
<accession>A0A329S3V0</accession>
<evidence type="ECO:0000313" key="1">
    <source>
        <dbReference type="EMBL" id="KAG2909851.1"/>
    </source>
</evidence>
<dbReference type="Proteomes" id="UP000774804">
    <property type="component" value="Unassembled WGS sequence"/>
</dbReference>
<name>A0A329S3V0_9STRA</name>
<protein>
    <submittedName>
        <fullName evidence="4">Uncharacterized protein</fullName>
    </submittedName>
</protein>
<dbReference type="EMBL" id="RCMK01000476">
    <property type="protein sequence ID" value="KAG2926570.1"/>
    <property type="molecule type" value="Genomic_DNA"/>
</dbReference>
<evidence type="ECO:0000313" key="2">
    <source>
        <dbReference type="EMBL" id="KAG2926570.1"/>
    </source>
</evidence>
<comment type="caution">
    <text evidence="4">The sequence shown here is derived from an EMBL/GenBank/DDBJ whole genome shotgun (WGS) entry which is preliminary data.</text>
</comment>
<organism evidence="4 5">
    <name type="scientific">Phytophthora cactorum</name>
    <dbReference type="NCBI Taxonomy" id="29920"/>
    <lineage>
        <taxon>Eukaryota</taxon>
        <taxon>Sar</taxon>
        <taxon>Stramenopiles</taxon>
        <taxon>Oomycota</taxon>
        <taxon>Peronosporomycetes</taxon>
        <taxon>Peronosporales</taxon>
        <taxon>Peronosporaceae</taxon>
        <taxon>Phytophthora</taxon>
    </lineage>
</organism>
<dbReference type="Proteomes" id="UP000736787">
    <property type="component" value="Unassembled WGS sequence"/>
</dbReference>
<dbReference type="AlphaFoldDB" id="A0A329S3V0"/>
<dbReference type="EMBL" id="MJFZ01000364">
    <property type="protein sequence ID" value="RAW30546.1"/>
    <property type="molecule type" value="Genomic_DNA"/>
</dbReference>
<dbReference type="Proteomes" id="UP000760860">
    <property type="component" value="Unassembled WGS sequence"/>
</dbReference>
<gene>
    <name evidence="4" type="ORF">PC110_g13096</name>
    <name evidence="1" type="ORF">PC115_g13117</name>
    <name evidence="2" type="ORF">PC117_g14839</name>
    <name evidence="3" type="ORF">PC129_g12618</name>
</gene>
<reference evidence="4 5" key="1">
    <citation type="submission" date="2018-01" db="EMBL/GenBank/DDBJ databases">
        <title>Draft genome of the strawberry crown rot pathogen Phytophthora cactorum.</title>
        <authorList>
            <person name="Armitage A.D."/>
            <person name="Lysoe E."/>
            <person name="Nellist C.F."/>
            <person name="Harrison R.J."/>
            <person name="Brurberg M.B."/>
        </authorList>
    </citation>
    <scope>NUCLEOTIDE SEQUENCE [LARGE SCALE GENOMIC DNA]</scope>
    <source>
        <strain evidence="4 5">10300</strain>
    </source>
</reference>
<evidence type="ECO:0000313" key="4">
    <source>
        <dbReference type="EMBL" id="RAW30546.1"/>
    </source>
</evidence>